<dbReference type="InterPro" id="IPR035907">
    <property type="entry name" value="Hppk_sf"/>
</dbReference>
<gene>
    <name evidence="14" type="primary">folK</name>
    <name evidence="14" type="ORF">D3M59_02160</name>
</gene>
<dbReference type="Proteomes" id="UP000285023">
    <property type="component" value="Unassembled WGS sequence"/>
</dbReference>
<dbReference type="OrthoDB" id="9808041at2"/>
<dbReference type="GO" id="GO:0016301">
    <property type="term" value="F:kinase activity"/>
    <property type="evidence" value="ECO:0007669"/>
    <property type="project" value="UniProtKB-KW"/>
</dbReference>
<dbReference type="PANTHER" id="PTHR43071:SF1">
    <property type="entry name" value="2-AMINO-4-HYDROXY-6-HYDROXYMETHYLDIHYDROPTERIDINE PYROPHOSPHOKINASE"/>
    <property type="match status" value="1"/>
</dbReference>
<dbReference type="GO" id="GO:0046654">
    <property type="term" value="P:tetrahydrofolate biosynthetic process"/>
    <property type="evidence" value="ECO:0007669"/>
    <property type="project" value="UniProtKB-UniPathway"/>
</dbReference>
<evidence type="ECO:0000259" key="13">
    <source>
        <dbReference type="Pfam" id="PF01288"/>
    </source>
</evidence>
<dbReference type="PANTHER" id="PTHR43071">
    <property type="entry name" value="2-AMINO-4-HYDROXY-6-HYDROXYMETHYLDIHYDROPTERIDINE PYROPHOSPHOKINASE"/>
    <property type="match status" value="1"/>
</dbReference>
<dbReference type="NCBIfam" id="TIGR01498">
    <property type="entry name" value="folK"/>
    <property type="match status" value="1"/>
</dbReference>
<evidence type="ECO:0000256" key="7">
    <source>
        <dbReference type="ARBA" id="ARBA00022777"/>
    </source>
</evidence>
<evidence type="ECO:0000256" key="4">
    <source>
        <dbReference type="ARBA" id="ARBA00016218"/>
    </source>
</evidence>
<feature type="domain" description="7,8-dihydro-6-hydroxymethylpterin-pyrophosphokinase" evidence="13">
    <location>
        <begin position="10"/>
        <end position="139"/>
    </location>
</feature>
<dbReference type="EMBL" id="QXTF01000001">
    <property type="protein sequence ID" value="RIX31826.1"/>
    <property type="molecule type" value="Genomic_DNA"/>
</dbReference>
<dbReference type="UniPathway" id="UPA00077">
    <property type="reaction ID" value="UER00155"/>
</dbReference>
<proteinExistence type="inferred from homology"/>
<dbReference type="RefSeq" id="WP_119531165.1">
    <property type="nucleotide sequence ID" value="NZ_QXTF01000001.1"/>
</dbReference>
<keyword evidence="6" id="KW-0547">Nucleotide-binding</keyword>
<keyword evidence="8" id="KW-0067">ATP-binding</keyword>
<name>A0A418Q1D2_9SPHN</name>
<evidence type="ECO:0000256" key="9">
    <source>
        <dbReference type="ARBA" id="ARBA00022909"/>
    </source>
</evidence>
<evidence type="ECO:0000256" key="5">
    <source>
        <dbReference type="ARBA" id="ARBA00022679"/>
    </source>
</evidence>
<dbReference type="GO" id="GO:0003848">
    <property type="term" value="F:2-amino-4-hydroxy-6-hydroxymethyldihydropteridine diphosphokinase activity"/>
    <property type="evidence" value="ECO:0007669"/>
    <property type="project" value="UniProtKB-EC"/>
</dbReference>
<comment type="similarity">
    <text evidence="2">Belongs to the HPPK family.</text>
</comment>
<accession>A0A418Q1D2</accession>
<comment type="caution">
    <text evidence="14">The sequence shown here is derived from an EMBL/GenBank/DDBJ whole genome shotgun (WGS) entry which is preliminary data.</text>
</comment>
<dbReference type="GO" id="GO:0046656">
    <property type="term" value="P:folic acid biosynthetic process"/>
    <property type="evidence" value="ECO:0007669"/>
    <property type="project" value="UniProtKB-KW"/>
</dbReference>
<dbReference type="InterPro" id="IPR000550">
    <property type="entry name" value="Hppk"/>
</dbReference>
<comment type="pathway">
    <text evidence="1">Cofactor biosynthesis; tetrahydrofolate biosynthesis; 2-amino-4-hydroxy-6-hydroxymethyl-7,8-dihydropteridine diphosphate from 7,8-dihydroneopterin triphosphate: step 4/4.</text>
</comment>
<evidence type="ECO:0000313" key="15">
    <source>
        <dbReference type="Proteomes" id="UP000285023"/>
    </source>
</evidence>
<dbReference type="EC" id="2.7.6.3" evidence="3"/>
<evidence type="ECO:0000256" key="6">
    <source>
        <dbReference type="ARBA" id="ARBA00022741"/>
    </source>
</evidence>
<dbReference type="Pfam" id="PF01288">
    <property type="entry name" value="HPPK"/>
    <property type="match status" value="1"/>
</dbReference>
<keyword evidence="5 14" id="KW-0808">Transferase</keyword>
<evidence type="ECO:0000256" key="2">
    <source>
        <dbReference type="ARBA" id="ARBA00005810"/>
    </source>
</evidence>
<keyword evidence="7 14" id="KW-0418">Kinase</keyword>
<organism evidence="14 15">
    <name type="scientific">Sphingomonas edaphi</name>
    <dbReference type="NCBI Taxonomy" id="2315689"/>
    <lineage>
        <taxon>Bacteria</taxon>
        <taxon>Pseudomonadati</taxon>
        <taxon>Pseudomonadota</taxon>
        <taxon>Alphaproteobacteria</taxon>
        <taxon>Sphingomonadales</taxon>
        <taxon>Sphingomonadaceae</taxon>
        <taxon>Sphingomonas</taxon>
    </lineage>
</organism>
<keyword evidence="15" id="KW-1185">Reference proteome</keyword>
<reference evidence="14 15" key="1">
    <citation type="submission" date="2018-09" db="EMBL/GenBank/DDBJ databases">
        <title>Sphingomonas sp. DAC4.</title>
        <authorList>
            <person name="Seo T."/>
        </authorList>
    </citation>
    <scope>NUCLEOTIDE SEQUENCE [LARGE SCALE GENOMIC DNA]</scope>
    <source>
        <strain evidence="14 15">DAC4</strain>
    </source>
</reference>
<keyword evidence="9" id="KW-0289">Folate biosynthesis</keyword>
<protein>
    <recommendedName>
        <fullName evidence="4">2-amino-4-hydroxy-6-hydroxymethyldihydropteridine pyrophosphokinase</fullName>
        <ecNumber evidence="3">2.7.6.3</ecNumber>
    </recommendedName>
    <alternativeName>
        <fullName evidence="11">6-hydroxymethyl-7,8-dihydropterin pyrophosphokinase</fullName>
    </alternativeName>
    <alternativeName>
        <fullName evidence="12">7,8-dihydro-6-hydroxymethylpterin-pyrophosphokinase</fullName>
    </alternativeName>
</protein>
<sequence>MAQATHLYAVAIGSNRRHVRYGRPSGVVEAAIARLDADFTLFDASPIILNKAVGGAGRDFANAVALVESRLEPCEMLGAVKTIEREFGRRPGRRWSARVLDLDLVAWDGHRYHSRTLTIPHPRLDEREFVLGPLAAIAPDWRIDGKKTPRQLAMRLGKRRPAR</sequence>
<dbReference type="GO" id="GO:0005524">
    <property type="term" value="F:ATP binding"/>
    <property type="evidence" value="ECO:0007669"/>
    <property type="project" value="UniProtKB-KW"/>
</dbReference>
<evidence type="ECO:0000313" key="14">
    <source>
        <dbReference type="EMBL" id="RIX31826.1"/>
    </source>
</evidence>
<evidence type="ECO:0000256" key="1">
    <source>
        <dbReference type="ARBA" id="ARBA00005051"/>
    </source>
</evidence>
<evidence type="ECO:0000256" key="3">
    <source>
        <dbReference type="ARBA" id="ARBA00013253"/>
    </source>
</evidence>
<dbReference type="SUPFAM" id="SSF55083">
    <property type="entry name" value="6-hydroxymethyl-7,8-dihydropterin pyrophosphokinase, HPPK"/>
    <property type="match status" value="1"/>
</dbReference>
<evidence type="ECO:0000256" key="11">
    <source>
        <dbReference type="ARBA" id="ARBA00029766"/>
    </source>
</evidence>
<evidence type="ECO:0000256" key="12">
    <source>
        <dbReference type="ARBA" id="ARBA00033413"/>
    </source>
</evidence>
<comment type="function">
    <text evidence="10">Catalyzes the transfer of pyrophosphate from adenosine triphosphate (ATP) to 6-hydroxymethyl-7,8-dihydropterin, an enzymatic step in folate biosynthesis pathway.</text>
</comment>
<dbReference type="AlphaFoldDB" id="A0A418Q1D2"/>
<evidence type="ECO:0000256" key="8">
    <source>
        <dbReference type="ARBA" id="ARBA00022840"/>
    </source>
</evidence>
<dbReference type="Gene3D" id="3.30.70.560">
    <property type="entry name" value="7,8-Dihydro-6-hydroxymethylpterin-pyrophosphokinase HPPK"/>
    <property type="match status" value="1"/>
</dbReference>
<dbReference type="CDD" id="cd00483">
    <property type="entry name" value="HPPK"/>
    <property type="match status" value="1"/>
</dbReference>
<evidence type="ECO:0000256" key="10">
    <source>
        <dbReference type="ARBA" id="ARBA00029409"/>
    </source>
</evidence>